<name>A0ABN7T0E8_OIKDI</name>
<protein>
    <submittedName>
        <fullName evidence="1">Oidioi.mRNA.OKI2018_I69.chr1.g2489.t1.cds</fullName>
    </submittedName>
</protein>
<proteinExistence type="predicted"/>
<sequence>MLEDIPLDCQLKIAALLSAEDLYQVVSVVPQWRITMLHANTVRKTIENDLEKRSTISSTLLKFLDRPDVNLEDFLKASKYQPSPPNLLARTYNRFLLTFVNRPKKIIMFGNGLENGLVTFLMTMCKEIGVKLAPEMTSGETRGGLIVEFKENLFDLNALYPATREIRQRDSEVSLIDDNHELVLQAARRCRDASAAVCLFSATKKPNKKAFPELKAISERIPQNAKIILVEMTFDDQPDLLHLGKRATKEADLGDREFEIISILCVEERNASNQKSIKFDLKSIACLFNKLL</sequence>
<keyword evidence="2" id="KW-1185">Reference proteome</keyword>
<accession>A0ABN7T0E8</accession>
<gene>
    <name evidence="1" type="ORF">OKIOD_LOCUS11254</name>
</gene>
<organism evidence="1 2">
    <name type="scientific">Oikopleura dioica</name>
    <name type="common">Tunicate</name>
    <dbReference type="NCBI Taxonomy" id="34765"/>
    <lineage>
        <taxon>Eukaryota</taxon>
        <taxon>Metazoa</taxon>
        <taxon>Chordata</taxon>
        <taxon>Tunicata</taxon>
        <taxon>Appendicularia</taxon>
        <taxon>Copelata</taxon>
        <taxon>Oikopleuridae</taxon>
        <taxon>Oikopleura</taxon>
    </lineage>
</organism>
<reference evidence="1 2" key="1">
    <citation type="submission" date="2021-04" db="EMBL/GenBank/DDBJ databases">
        <authorList>
            <person name="Bliznina A."/>
        </authorList>
    </citation>
    <scope>NUCLEOTIDE SEQUENCE [LARGE SCALE GENOMIC DNA]</scope>
</reference>
<dbReference type="Proteomes" id="UP001158576">
    <property type="component" value="Chromosome 1"/>
</dbReference>
<dbReference type="EMBL" id="OU015566">
    <property type="protein sequence ID" value="CAG5105827.1"/>
    <property type="molecule type" value="Genomic_DNA"/>
</dbReference>
<evidence type="ECO:0000313" key="1">
    <source>
        <dbReference type="EMBL" id="CAG5105827.1"/>
    </source>
</evidence>
<evidence type="ECO:0000313" key="2">
    <source>
        <dbReference type="Proteomes" id="UP001158576"/>
    </source>
</evidence>